<evidence type="ECO:0000313" key="3">
    <source>
        <dbReference type="Proteomes" id="UP000249099"/>
    </source>
</evidence>
<comment type="caution">
    <text evidence="2">The sequence shown here is derived from an EMBL/GenBank/DDBJ whole genome shotgun (WGS) entry which is preliminary data.</text>
</comment>
<dbReference type="EMBL" id="NAQV01000016">
    <property type="protein sequence ID" value="RAN63353.1"/>
    <property type="molecule type" value="Genomic_DNA"/>
</dbReference>
<reference evidence="2 3" key="1">
    <citation type="submission" date="2017-03" db="EMBL/GenBank/DDBJ databases">
        <title>wgs assembly of Dolosigranulum pigrum KPL CDC strains.</title>
        <authorList>
            <person name="Brugger S.D."/>
            <person name="Pettigrew M."/>
            <person name="Kong Y."/>
            <person name="Lemon K.P."/>
        </authorList>
    </citation>
    <scope>NUCLEOTIDE SEQUENCE [LARGE SCALE GENOMIC DNA]</scope>
    <source>
        <strain evidence="2 3">KPL1931_CDC4294-98</strain>
    </source>
</reference>
<organism evidence="2 3">
    <name type="scientific">Dolosigranulum pigrum</name>
    <dbReference type="NCBI Taxonomy" id="29394"/>
    <lineage>
        <taxon>Bacteria</taxon>
        <taxon>Bacillati</taxon>
        <taxon>Bacillota</taxon>
        <taxon>Bacilli</taxon>
        <taxon>Lactobacillales</taxon>
        <taxon>Carnobacteriaceae</taxon>
        <taxon>Dolosigranulum</taxon>
    </lineage>
</organism>
<protein>
    <recommendedName>
        <fullName evidence="4">Lipoprotein</fullName>
    </recommendedName>
</protein>
<dbReference type="RefSeq" id="WP_112790155.1">
    <property type="nucleotide sequence ID" value="NZ_CP040417.1"/>
</dbReference>
<sequence>MKNIKKLLGILAIALFVLVGCGNGMERRVSEYEEETQQLLDNVDNYLENNNYDTLTTISEEKTAEGMEILEEIGKDVPSEEMGRLFADSAYRDEVFNEKDSELFTRTYNSMSSVMNIEFAIIADKSNKFIENSQRLRNSDFLERIKGSNNN</sequence>
<dbReference type="Proteomes" id="UP000249099">
    <property type="component" value="Unassembled WGS sequence"/>
</dbReference>
<dbReference type="PROSITE" id="PS51257">
    <property type="entry name" value="PROKAR_LIPOPROTEIN"/>
    <property type="match status" value="1"/>
</dbReference>
<dbReference type="AlphaFoldDB" id="A0A328KSP2"/>
<keyword evidence="1" id="KW-0175">Coiled coil</keyword>
<proteinExistence type="predicted"/>
<name>A0A328KSP2_9LACT</name>
<gene>
    <name evidence="2" type="ORF">B8A44_05695</name>
</gene>
<accession>A0A328KSP2</accession>
<evidence type="ECO:0000256" key="1">
    <source>
        <dbReference type="SAM" id="Coils"/>
    </source>
</evidence>
<evidence type="ECO:0000313" key="2">
    <source>
        <dbReference type="EMBL" id="RAN63353.1"/>
    </source>
</evidence>
<evidence type="ECO:0008006" key="4">
    <source>
        <dbReference type="Google" id="ProtNLM"/>
    </source>
</evidence>
<feature type="coiled-coil region" evidence="1">
    <location>
        <begin position="22"/>
        <end position="49"/>
    </location>
</feature>